<keyword evidence="13" id="KW-1185">Reference proteome</keyword>
<evidence type="ECO:0000256" key="4">
    <source>
        <dbReference type="ARBA" id="ARBA00013858"/>
    </source>
</evidence>
<dbReference type="RefSeq" id="WP_015029143.1">
    <property type="nucleotide sequence ID" value="NC_018748.1"/>
</dbReference>
<evidence type="ECO:0000256" key="7">
    <source>
        <dbReference type="ARBA" id="ARBA00029745"/>
    </source>
</evidence>
<reference evidence="12 13" key="1">
    <citation type="submission" date="2011-07" db="EMBL/GenBank/DDBJ databases">
        <title>The complete genome of chromosome of Emticicia oligotrophica DSM 17448.</title>
        <authorList>
            <consortium name="US DOE Joint Genome Institute (JGI-PGF)"/>
            <person name="Lucas S."/>
            <person name="Han J."/>
            <person name="Lapidus A."/>
            <person name="Bruce D."/>
            <person name="Goodwin L."/>
            <person name="Pitluck S."/>
            <person name="Peters L."/>
            <person name="Kyrpides N."/>
            <person name="Mavromatis K."/>
            <person name="Ivanova N."/>
            <person name="Ovchinnikova G."/>
            <person name="Teshima H."/>
            <person name="Detter J.C."/>
            <person name="Tapia R."/>
            <person name="Han C."/>
            <person name="Land M."/>
            <person name="Hauser L."/>
            <person name="Markowitz V."/>
            <person name="Cheng J.-F."/>
            <person name="Hugenholtz P."/>
            <person name="Woyke T."/>
            <person name="Wu D."/>
            <person name="Tindall B."/>
            <person name="Pomrenke H."/>
            <person name="Brambilla E."/>
            <person name="Klenk H.-P."/>
            <person name="Eisen J.A."/>
        </authorList>
    </citation>
    <scope>NUCLEOTIDE SEQUENCE [LARGE SCALE GENOMIC DNA]</scope>
    <source>
        <strain evidence="12 13">DSM 17448</strain>
    </source>
</reference>
<comment type="catalytic activity">
    <reaction evidence="11">
        <text>2 [molybdopterin-synthase sulfur-carrier protein]-C-terminal-Gly-aminoethanethioate + cyclic pyranopterin phosphate + H2O = molybdopterin + 2 [molybdopterin-synthase sulfur-carrier protein]-C-terminal Gly-Gly + 2 H(+)</text>
        <dbReference type="Rhea" id="RHEA:26333"/>
        <dbReference type="Rhea" id="RHEA-COMP:12202"/>
        <dbReference type="Rhea" id="RHEA-COMP:19907"/>
        <dbReference type="ChEBI" id="CHEBI:15377"/>
        <dbReference type="ChEBI" id="CHEBI:15378"/>
        <dbReference type="ChEBI" id="CHEBI:58698"/>
        <dbReference type="ChEBI" id="CHEBI:59648"/>
        <dbReference type="ChEBI" id="CHEBI:90778"/>
        <dbReference type="ChEBI" id="CHEBI:232372"/>
        <dbReference type="EC" id="2.8.1.12"/>
    </reaction>
</comment>
<evidence type="ECO:0000313" key="12">
    <source>
        <dbReference type="EMBL" id="AFK03446.1"/>
    </source>
</evidence>
<evidence type="ECO:0000256" key="6">
    <source>
        <dbReference type="ARBA" id="ARBA00026066"/>
    </source>
</evidence>
<comment type="subunit">
    <text evidence="6">Heterotetramer of 2 MoaD subunits and 2 MoaE subunits. Also stable as homodimer. The enzyme changes between these two forms during catalysis.</text>
</comment>
<organism evidence="12 13">
    <name type="scientific">Emticicia oligotrophica (strain DSM 17448 / CIP 109782 / MTCC 6937 / GPTSA100-15)</name>
    <dbReference type="NCBI Taxonomy" id="929562"/>
    <lineage>
        <taxon>Bacteria</taxon>
        <taxon>Pseudomonadati</taxon>
        <taxon>Bacteroidota</taxon>
        <taxon>Cytophagia</taxon>
        <taxon>Cytophagales</taxon>
        <taxon>Leadbetterellaceae</taxon>
        <taxon>Emticicia</taxon>
    </lineage>
</organism>
<dbReference type="EMBL" id="CP002961">
    <property type="protein sequence ID" value="AFK03446.1"/>
    <property type="molecule type" value="Genomic_DNA"/>
</dbReference>
<dbReference type="PANTHER" id="PTHR23404">
    <property type="entry name" value="MOLYBDOPTERIN SYNTHASE RELATED"/>
    <property type="match status" value="1"/>
</dbReference>
<evidence type="ECO:0000256" key="9">
    <source>
        <dbReference type="ARBA" id="ARBA00030781"/>
    </source>
</evidence>
<dbReference type="InterPro" id="IPR036563">
    <property type="entry name" value="MoaE_sf"/>
</dbReference>
<evidence type="ECO:0000256" key="3">
    <source>
        <dbReference type="ARBA" id="ARBA00011950"/>
    </source>
</evidence>
<evidence type="ECO:0000256" key="8">
    <source>
        <dbReference type="ARBA" id="ARBA00030407"/>
    </source>
</evidence>
<evidence type="ECO:0000256" key="10">
    <source>
        <dbReference type="ARBA" id="ARBA00032474"/>
    </source>
</evidence>
<protein>
    <recommendedName>
        <fullName evidence="4">Molybdopterin synthase catalytic subunit</fullName>
        <ecNumber evidence="3">2.8.1.12</ecNumber>
    </recommendedName>
    <alternativeName>
        <fullName evidence="9">MPT synthase subunit 2</fullName>
    </alternativeName>
    <alternativeName>
        <fullName evidence="7">Molybdenum cofactor biosynthesis protein E</fullName>
    </alternativeName>
    <alternativeName>
        <fullName evidence="8">Molybdopterin-converting factor large subunit</fullName>
    </alternativeName>
    <alternativeName>
        <fullName evidence="10">Molybdopterin-converting factor subunit 2</fullName>
    </alternativeName>
</protein>
<dbReference type="Gene3D" id="3.90.1170.40">
    <property type="entry name" value="Molybdopterin biosynthesis MoaE subunit"/>
    <property type="match status" value="1"/>
</dbReference>
<dbReference type="Pfam" id="PF02391">
    <property type="entry name" value="MoaE"/>
    <property type="match status" value="1"/>
</dbReference>
<proteinExistence type="inferred from homology"/>
<evidence type="ECO:0000256" key="1">
    <source>
        <dbReference type="ARBA" id="ARBA00005046"/>
    </source>
</evidence>
<keyword evidence="5" id="KW-0501">Molybdenum cofactor biosynthesis</keyword>
<dbReference type="SUPFAM" id="SSF54690">
    <property type="entry name" value="Molybdopterin synthase subunit MoaE"/>
    <property type="match status" value="1"/>
</dbReference>
<comment type="similarity">
    <text evidence="2">Belongs to the MoaE family.</text>
</comment>
<dbReference type="InterPro" id="IPR003448">
    <property type="entry name" value="Mopterin_biosynth_MoaE"/>
</dbReference>
<dbReference type="Proteomes" id="UP000002875">
    <property type="component" value="Chromosome"/>
</dbReference>
<gene>
    <name evidence="12" type="ordered locus">Emtol_2308</name>
</gene>
<dbReference type="EC" id="2.8.1.12" evidence="3"/>
<evidence type="ECO:0000256" key="5">
    <source>
        <dbReference type="ARBA" id="ARBA00023150"/>
    </source>
</evidence>
<evidence type="ECO:0000313" key="13">
    <source>
        <dbReference type="Proteomes" id="UP000002875"/>
    </source>
</evidence>
<sequence length="141" mass="15517">MAQLIEIILSDTTLNEQACLDFVKTDDSGGIVTFVGTVRNQTKGKRVLRLDFEAYEPMAISEMRKIAEQAVEKFSLKKIAIYHRVGSLGIGEVPVVIAAAAAHRGAAFDACEYAIDTLKETVPIWKKEIFEDGEVWVSATP</sequence>
<comment type="pathway">
    <text evidence="1">Cofactor biosynthesis; molybdopterin biosynthesis.</text>
</comment>
<name>A0ABN4AM93_EMTOG</name>
<evidence type="ECO:0000256" key="11">
    <source>
        <dbReference type="ARBA" id="ARBA00049878"/>
    </source>
</evidence>
<evidence type="ECO:0000256" key="2">
    <source>
        <dbReference type="ARBA" id="ARBA00005426"/>
    </source>
</evidence>
<accession>A0ABN4AM93</accession>
<dbReference type="CDD" id="cd00756">
    <property type="entry name" value="MoaE"/>
    <property type="match status" value="1"/>
</dbReference>